<name>A0A7D5E9J1_9EURY</name>
<dbReference type="AlphaFoldDB" id="A0A7D5E9J1"/>
<dbReference type="SUPFAM" id="SSF64288">
    <property type="entry name" value="Chorismate lyase-like"/>
    <property type="match status" value="1"/>
</dbReference>
<evidence type="ECO:0000313" key="2">
    <source>
        <dbReference type="Proteomes" id="UP000509594"/>
    </source>
</evidence>
<protein>
    <submittedName>
        <fullName evidence="1">DUF98 domain-containing protein</fullName>
    </submittedName>
</protein>
<dbReference type="InterPro" id="IPR028978">
    <property type="entry name" value="Chorismate_lyase_/UTRA_dom_sf"/>
</dbReference>
<sequence length="168" mass="19299">MDFIEKLKSFEIPTCLRVCAGTDGSVTFLLEIMTRYQTAVVTEFQHIIPADERMAEIFEVKVGADINERVVTLMSGDIPHVYARSLSAIEKMPEGVKCDMMKADIPIGRILRDHNIETRRDFEGIELIEDEPLFGADTVLSRSYRIVHHNGVLMWINERFPVDSRWEL</sequence>
<dbReference type="Pfam" id="PF01947">
    <property type="entry name" value="Rv2949c-like"/>
    <property type="match status" value="1"/>
</dbReference>
<dbReference type="Proteomes" id="UP000509594">
    <property type="component" value="Chromosome"/>
</dbReference>
<dbReference type="InterPro" id="IPR002800">
    <property type="entry name" value="Rv2949c-like"/>
</dbReference>
<proteinExistence type="predicted"/>
<keyword evidence="2" id="KW-1185">Reference proteome</keyword>
<gene>
    <name evidence="1" type="ORF">HWN40_09755</name>
</gene>
<evidence type="ECO:0000313" key="1">
    <source>
        <dbReference type="EMBL" id="QLC50497.1"/>
    </source>
</evidence>
<dbReference type="GeneID" id="55821960"/>
<dbReference type="RefSeq" id="WP_176965553.1">
    <property type="nucleotide sequence ID" value="NZ_CP058215.1"/>
</dbReference>
<dbReference type="OrthoDB" id="145449at2157"/>
<organism evidence="1 2">
    <name type="scientific">Methanolobus zinderi</name>
    <dbReference type="NCBI Taxonomy" id="536044"/>
    <lineage>
        <taxon>Archaea</taxon>
        <taxon>Methanobacteriati</taxon>
        <taxon>Methanobacteriota</taxon>
        <taxon>Stenosarchaea group</taxon>
        <taxon>Methanomicrobia</taxon>
        <taxon>Methanosarcinales</taxon>
        <taxon>Methanosarcinaceae</taxon>
        <taxon>Methanolobus</taxon>
    </lineage>
</organism>
<dbReference type="KEGG" id="mzi:HWN40_09755"/>
<accession>A0A7D5E9J1</accession>
<dbReference type="EMBL" id="CP058215">
    <property type="protein sequence ID" value="QLC50497.1"/>
    <property type="molecule type" value="Genomic_DNA"/>
</dbReference>
<reference evidence="1 2" key="1">
    <citation type="submission" date="2020-06" db="EMBL/GenBank/DDBJ databases">
        <title>Methanolobus halotolerans sp. nov., isolated from a saline lake Tus in Siberia.</title>
        <authorList>
            <person name="Shen Y."/>
            <person name="Chen S.-C."/>
            <person name="Lai M.-C."/>
            <person name="Huang H.-H."/>
            <person name="Chiu H.-H."/>
            <person name="Tang S.-L."/>
            <person name="Rogozin D.Y."/>
            <person name="Degermendzhy A.G."/>
        </authorList>
    </citation>
    <scope>NUCLEOTIDE SEQUENCE [LARGE SCALE GENOMIC DNA]</scope>
    <source>
        <strain evidence="1 2">DSM 21339</strain>
    </source>
</reference>
<dbReference type="Gene3D" id="3.40.1410.10">
    <property type="entry name" value="Chorismate lyase-like"/>
    <property type="match status" value="1"/>
</dbReference>